<sequence length="231" mass="24850">MLRVIAIDGPAASGKSSTAGLVAERLGWAHLDSGALYRALTLAALDNLGEEAWPAQQIVDLAERLPVRLVLVDNRFRPEVAGADVEQAIRGDRVTRSVSMMAAIPEVRTWVNAQQRRAVEGVKARGGSRGVVVDGRDIGTVVFPEAPLKIFLTATADERARRRLSQRGQTVDGELVRRESQALAARDAADSNRPIAPLKPAPDAVLLDTTALTLEQQVARVVELARGRFPG</sequence>
<dbReference type="InterPro" id="IPR027417">
    <property type="entry name" value="P-loop_NTPase"/>
</dbReference>
<comment type="catalytic activity">
    <reaction evidence="7 8">
        <text>CMP + ATP = CDP + ADP</text>
        <dbReference type="Rhea" id="RHEA:11600"/>
        <dbReference type="ChEBI" id="CHEBI:30616"/>
        <dbReference type="ChEBI" id="CHEBI:58069"/>
        <dbReference type="ChEBI" id="CHEBI:60377"/>
        <dbReference type="ChEBI" id="CHEBI:456216"/>
        <dbReference type="EC" id="2.7.4.25"/>
    </reaction>
</comment>
<dbReference type="AlphaFoldDB" id="A0A538S6K9"/>
<feature type="binding site" evidence="8">
    <location>
        <begin position="9"/>
        <end position="17"/>
    </location>
    <ligand>
        <name>ATP</name>
        <dbReference type="ChEBI" id="CHEBI:30616"/>
    </ligand>
</feature>
<dbReference type="NCBIfam" id="TIGR00017">
    <property type="entry name" value="cmk"/>
    <property type="match status" value="1"/>
</dbReference>
<dbReference type="InterPro" id="IPR011994">
    <property type="entry name" value="Cytidylate_kinase_dom"/>
</dbReference>
<keyword evidence="8" id="KW-0963">Cytoplasm</keyword>
<evidence type="ECO:0000256" key="8">
    <source>
        <dbReference type="HAMAP-Rule" id="MF_00238"/>
    </source>
</evidence>
<evidence type="ECO:0000259" key="9">
    <source>
        <dbReference type="Pfam" id="PF02224"/>
    </source>
</evidence>
<dbReference type="Pfam" id="PF02224">
    <property type="entry name" value="Cytidylate_kin"/>
    <property type="match status" value="1"/>
</dbReference>
<comment type="caution">
    <text evidence="10">The sequence shown here is derived from an EMBL/GenBank/DDBJ whole genome shotgun (WGS) entry which is preliminary data.</text>
</comment>
<evidence type="ECO:0000313" key="11">
    <source>
        <dbReference type="Proteomes" id="UP000320184"/>
    </source>
</evidence>
<evidence type="ECO:0000256" key="1">
    <source>
        <dbReference type="ARBA" id="ARBA00009427"/>
    </source>
</evidence>
<dbReference type="CDD" id="cd02020">
    <property type="entry name" value="CMPK"/>
    <property type="match status" value="1"/>
</dbReference>
<protein>
    <recommendedName>
        <fullName evidence="8">Cytidylate kinase</fullName>
        <shortName evidence="8">CK</shortName>
        <ecNumber evidence="8">2.7.4.25</ecNumber>
    </recommendedName>
    <alternativeName>
        <fullName evidence="8">Cytidine monophosphate kinase</fullName>
        <shortName evidence="8">CMP kinase</shortName>
    </alternativeName>
</protein>
<evidence type="ECO:0000256" key="2">
    <source>
        <dbReference type="ARBA" id="ARBA00022679"/>
    </source>
</evidence>
<dbReference type="SUPFAM" id="SSF52540">
    <property type="entry name" value="P-loop containing nucleoside triphosphate hydrolases"/>
    <property type="match status" value="1"/>
</dbReference>
<dbReference type="GO" id="GO:0005524">
    <property type="term" value="F:ATP binding"/>
    <property type="evidence" value="ECO:0007669"/>
    <property type="project" value="UniProtKB-UniRule"/>
</dbReference>
<keyword evidence="5 8" id="KW-0067">ATP-binding</keyword>
<evidence type="ECO:0000256" key="6">
    <source>
        <dbReference type="ARBA" id="ARBA00047615"/>
    </source>
</evidence>
<dbReference type="HAMAP" id="MF_00238">
    <property type="entry name" value="Cytidyl_kinase_type1"/>
    <property type="match status" value="1"/>
</dbReference>
<proteinExistence type="inferred from homology"/>
<evidence type="ECO:0000256" key="5">
    <source>
        <dbReference type="ARBA" id="ARBA00022840"/>
    </source>
</evidence>
<reference evidence="10 11" key="1">
    <citation type="journal article" date="2019" name="Nat. Microbiol.">
        <title>Mediterranean grassland soil C-N compound turnover is dependent on rainfall and depth, and is mediated by genomically divergent microorganisms.</title>
        <authorList>
            <person name="Diamond S."/>
            <person name="Andeer P.F."/>
            <person name="Li Z."/>
            <person name="Crits-Christoph A."/>
            <person name="Burstein D."/>
            <person name="Anantharaman K."/>
            <person name="Lane K.R."/>
            <person name="Thomas B.C."/>
            <person name="Pan C."/>
            <person name="Northen T.R."/>
            <person name="Banfield J.F."/>
        </authorList>
    </citation>
    <scope>NUCLEOTIDE SEQUENCE [LARGE SCALE GENOMIC DNA]</scope>
    <source>
        <strain evidence="10">WS_3</strain>
    </source>
</reference>
<comment type="catalytic activity">
    <reaction evidence="6 8">
        <text>dCMP + ATP = dCDP + ADP</text>
        <dbReference type="Rhea" id="RHEA:25094"/>
        <dbReference type="ChEBI" id="CHEBI:30616"/>
        <dbReference type="ChEBI" id="CHEBI:57566"/>
        <dbReference type="ChEBI" id="CHEBI:58593"/>
        <dbReference type="ChEBI" id="CHEBI:456216"/>
        <dbReference type="EC" id="2.7.4.25"/>
    </reaction>
</comment>
<dbReference type="GO" id="GO:0036430">
    <property type="term" value="F:CMP kinase activity"/>
    <property type="evidence" value="ECO:0007669"/>
    <property type="project" value="RHEA"/>
</dbReference>
<evidence type="ECO:0000256" key="7">
    <source>
        <dbReference type="ARBA" id="ARBA00048478"/>
    </source>
</evidence>
<feature type="domain" description="Cytidylate kinase" evidence="9">
    <location>
        <begin position="5"/>
        <end position="225"/>
    </location>
</feature>
<comment type="subcellular location">
    <subcellularLocation>
        <location evidence="8">Cytoplasm</location>
    </subcellularLocation>
</comment>
<dbReference type="EMBL" id="VBOT01000208">
    <property type="protein sequence ID" value="TMQ47000.1"/>
    <property type="molecule type" value="Genomic_DNA"/>
</dbReference>
<evidence type="ECO:0000256" key="4">
    <source>
        <dbReference type="ARBA" id="ARBA00022777"/>
    </source>
</evidence>
<dbReference type="Proteomes" id="UP000320184">
    <property type="component" value="Unassembled WGS sequence"/>
</dbReference>
<dbReference type="GO" id="GO:0036431">
    <property type="term" value="F:dCMP kinase activity"/>
    <property type="evidence" value="ECO:0007669"/>
    <property type="project" value="InterPro"/>
</dbReference>
<comment type="similarity">
    <text evidence="1 8">Belongs to the cytidylate kinase family. Type 1 subfamily.</text>
</comment>
<accession>A0A538S6K9</accession>
<keyword evidence="4 8" id="KW-0418">Kinase</keyword>
<name>A0A538S6K9_UNCEI</name>
<dbReference type="GO" id="GO:0005737">
    <property type="term" value="C:cytoplasm"/>
    <property type="evidence" value="ECO:0007669"/>
    <property type="project" value="UniProtKB-SubCell"/>
</dbReference>
<keyword evidence="3 8" id="KW-0547">Nucleotide-binding</keyword>
<evidence type="ECO:0000313" key="10">
    <source>
        <dbReference type="EMBL" id="TMQ47000.1"/>
    </source>
</evidence>
<gene>
    <name evidence="8 10" type="primary">cmk</name>
    <name evidence="10" type="ORF">E6K73_14285</name>
</gene>
<dbReference type="Gene3D" id="3.40.50.300">
    <property type="entry name" value="P-loop containing nucleotide triphosphate hydrolases"/>
    <property type="match status" value="1"/>
</dbReference>
<organism evidence="10 11">
    <name type="scientific">Eiseniibacteriota bacterium</name>
    <dbReference type="NCBI Taxonomy" id="2212470"/>
    <lineage>
        <taxon>Bacteria</taxon>
        <taxon>Candidatus Eiseniibacteriota</taxon>
    </lineage>
</organism>
<evidence type="ECO:0000256" key="3">
    <source>
        <dbReference type="ARBA" id="ARBA00022741"/>
    </source>
</evidence>
<dbReference type="EC" id="2.7.4.25" evidence="8"/>
<keyword evidence="2 8" id="KW-0808">Transferase</keyword>
<dbReference type="InterPro" id="IPR003136">
    <property type="entry name" value="Cytidylate_kin"/>
</dbReference>
<dbReference type="GO" id="GO:0006220">
    <property type="term" value="P:pyrimidine nucleotide metabolic process"/>
    <property type="evidence" value="ECO:0007669"/>
    <property type="project" value="UniProtKB-UniRule"/>
</dbReference>